<dbReference type="PROSITE" id="PS51257">
    <property type="entry name" value="PROKAR_LIPOPROTEIN"/>
    <property type="match status" value="1"/>
</dbReference>
<accession>B5D054</accession>
<sequence>MKLLKNFICIALMSMAMGACDWYSDPLELVYPGTDLSGNKDDNKESELIKDVEQVLATSADEVWKIAKENVTVYLFFNVEEGKYQMKSTVNPKLVSYEYKTSVNEEENVVLSFAGSDLKTILGDETFVVTNAKISSITCKGQESNTEYVWKRTARSEMDALMTEEEKVESLLASVEEGGGWKIDLVNACYFIFDTEQKTVITKSEREPQNVSGTYSLVLNNEGKVELTLVQSHFETLTKENVLVVTEYNENSITWQGKSNGTSYIMTKVTKAEMDNIKTPEQQLIEKMFAQGWGSGVIRSASDGNFAAYYYVTKDDHTVHFLSYANKTVVRENIVATVTEEGVLTFQKPITVSGSSLSAIKVKEDGVELVGLTAESKLVGNVSYGKDKTSLYKMVDWIKLPGGGQPQFKNARCILSANLEAEYNRVPAFDFPIFEWNGDWTSIVIYADNYYFMLYQGGNMTPIEGTDIIRFNKDAGLAPGYGSDINKVKSDYPNIYGFLFDEDHIIVRSNETPEAGLYVFSISSDSFVYWPQPVFQ</sequence>
<reference evidence="2 3" key="1">
    <citation type="submission" date="2008-08" db="EMBL/GenBank/DDBJ databases">
        <title>Draft genome sequence of Bacteroides plebeius (DSM 17135).</title>
        <authorList>
            <person name="Sudarsanam P."/>
            <person name="Ley R."/>
            <person name="Guruge J."/>
            <person name="Turnbaugh P.J."/>
            <person name="Mahowald M."/>
            <person name="Liep D."/>
            <person name="Gordon J."/>
        </authorList>
    </citation>
    <scope>NUCLEOTIDE SEQUENCE [LARGE SCALE GENOMIC DNA]</scope>
    <source>
        <strain evidence="3">DSM 17135 / JCM 12973 / M2</strain>
    </source>
</reference>
<dbReference type="Proteomes" id="UP000003452">
    <property type="component" value="Unassembled WGS sequence"/>
</dbReference>
<name>B5D054_PHOPM</name>
<organism evidence="2 3">
    <name type="scientific">Phocaeicola plebeius (strain DSM 17135 / JCM 12973 / CCUG 54634 / M2)</name>
    <name type="common">Bacteroides plebeius</name>
    <dbReference type="NCBI Taxonomy" id="484018"/>
    <lineage>
        <taxon>Bacteria</taxon>
        <taxon>Pseudomonadati</taxon>
        <taxon>Bacteroidota</taxon>
        <taxon>Bacteroidia</taxon>
        <taxon>Bacteroidales</taxon>
        <taxon>Bacteroidaceae</taxon>
        <taxon>Phocaeicola</taxon>
    </lineage>
</organism>
<evidence type="ECO:0000313" key="2">
    <source>
        <dbReference type="EMBL" id="EDY95268.1"/>
    </source>
</evidence>
<keyword evidence="1" id="KW-0732">Signal</keyword>
<evidence type="ECO:0000313" key="3">
    <source>
        <dbReference type="Proteomes" id="UP000003452"/>
    </source>
</evidence>
<dbReference type="eggNOG" id="ENOG5032NYR">
    <property type="taxonomic scope" value="Bacteria"/>
</dbReference>
<feature type="signal peptide" evidence="1">
    <location>
        <begin position="1"/>
        <end position="18"/>
    </location>
</feature>
<protein>
    <recommendedName>
        <fullName evidence="4">DUF4302 domain-containing protein</fullName>
    </recommendedName>
</protein>
<evidence type="ECO:0000256" key="1">
    <source>
        <dbReference type="SAM" id="SignalP"/>
    </source>
</evidence>
<dbReference type="RefSeq" id="WP_007557912.1">
    <property type="nucleotide sequence ID" value="NZ_DS990118.1"/>
</dbReference>
<comment type="caution">
    <text evidence="2">The sequence shown here is derived from an EMBL/GenBank/DDBJ whole genome shotgun (WGS) entry which is preliminary data.</text>
</comment>
<dbReference type="GeneID" id="43183170"/>
<evidence type="ECO:0008006" key="4">
    <source>
        <dbReference type="Google" id="ProtNLM"/>
    </source>
</evidence>
<dbReference type="HOGENOM" id="CLU_507774_0_0_10"/>
<gene>
    <name evidence="2" type="ORF">BACPLE_02375</name>
</gene>
<proteinExistence type="predicted"/>
<feature type="chain" id="PRO_5002830840" description="DUF4302 domain-containing protein" evidence="1">
    <location>
        <begin position="19"/>
        <end position="536"/>
    </location>
</feature>
<reference evidence="2 3" key="2">
    <citation type="submission" date="2008-08" db="EMBL/GenBank/DDBJ databases">
        <authorList>
            <person name="Fulton L."/>
            <person name="Clifton S."/>
            <person name="Fulton B."/>
            <person name="Xu J."/>
            <person name="Minx P."/>
            <person name="Pepin K.H."/>
            <person name="Johnson M."/>
            <person name="Thiruvilangam P."/>
            <person name="Bhonagiri V."/>
            <person name="Nash W.E."/>
            <person name="Mardis E.R."/>
            <person name="Wilson R.K."/>
        </authorList>
    </citation>
    <scope>NUCLEOTIDE SEQUENCE [LARGE SCALE GENOMIC DNA]</scope>
    <source>
        <strain evidence="3">DSM 17135 / JCM 12973 / M2</strain>
    </source>
</reference>
<dbReference type="EMBL" id="ABQC02000020">
    <property type="protein sequence ID" value="EDY95268.1"/>
    <property type="molecule type" value="Genomic_DNA"/>
</dbReference>
<dbReference type="AlphaFoldDB" id="B5D054"/>